<dbReference type="AlphaFoldDB" id="A0AAE3DMA1"/>
<dbReference type="PANTHER" id="PTHR45947">
    <property type="entry name" value="SULFOQUINOVOSYL TRANSFERASE SQD2"/>
    <property type="match status" value="1"/>
</dbReference>
<keyword evidence="4" id="KW-1185">Reference proteome</keyword>
<protein>
    <submittedName>
        <fullName evidence="3">Glycosyltransferase family 1 protein</fullName>
    </submittedName>
</protein>
<proteinExistence type="predicted"/>
<dbReference type="RefSeq" id="WP_118496466.1">
    <property type="nucleotide sequence ID" value="NZ_JAJEQF010000010.1"/>
</dbReference>
<dbReference type="Gene3D" id="3.40.50.2000">
    <property type="entry name" value="Glycogen Phosphorylase B"/>
    <property type="match status" value="2"/>
</dbReference>
<dbReference type="CDD" id="cd03812">
    <property type="entry name" value="GT4_CapH-like"/>
    <property type="match status" value="1"/>
</dbReference>
<dbReference type="PANTHER" id="PTHR45947:SF3">
    <property type="entry name" value="SULFOQUINOVOSYL TRANSFERASE SQD2"/>
    <property type="match status" value="1"/>
</dbReference>
<reference evidence="3 4" key="1">
    <citation type="submission" date="2021-10" db="EMBL/GenBank/DDBJ databases">
        <title>Anaerobic single-cell dispensing facilitates the cultivation of human gut bacteria.</title>
        <authorList>
            <person name="Afrizal A."/>
        </authorList>
    </citation>
    <scope>NUCLEOTIDE SEQUENCE [LARGE SCALE GENOMIC DNA]</scope>
    <source>
        <strain evidence="3 4">CLA-AA-H244</strain>
    </source>
</reference>
<feature type="domain" description="Glycosyl transferase family 1" evidence="1">
    <location>
        <begin position="184"/>
        <end position="320"/>
    </location>
</feature>
<dbReference type="InterPro" id="IPR028098">
    <property type="entry name" value="Glyco_trans_4-like_N"/>
</dbReference>
<dbReference type="Pfam" id="PF13439">
    <property type="entry name" value="Glyco_transf_4"/>
    <property type="match status" value="1"/>
</dbReference>
<accession>A0AAE3DMA1</accession>
<dbReference type="Proteomes" id="UP001199355">
    <property type="component" value="Unassembled WGS sequence"/>
</dbReference>
<evidence type="ECO:0000259" key="1">
    <source>
        <dbReference type="Pfam" id="PF00534"/>
    </source>
</evidence>
<organism evidence="3 4">
    <name type="scientific">Gallintestinimicrobium propionicum</name>
    <dbReference type="NCBI Taxonomy" id="2981770"/>
    <lineage>
        <taxon>Bacteria</taxon>
        <taxon>Bacillati</taxon>
        <taxon>Bacillota</taxon>
        <taxon>Clostridia</taxon>
        <taxon>Lachnospirales</taxon>
        <taxon>Lachnospiraceae</taxon>
        <taxon>Gallintestinimicrobium</taxon>
    </lineage>
</organism>
<dbReference type="InterPro" id="IPR001296">
    <property type="entry name" value="Glyco_trans_1"/>
</dbReference>
<name>A0AAE3DMA1_9FIRM</name>
<dbReference type="EMBL" id="JAJEQF010000010">
    <property type="protein sequence ID" value="MCC2167222.1"/>
    <property type="molecule type" value="Genomic_DNA"/>
</dbReference>
<evidence type="ECO:0000313" key="3">
    <source>
        <dbReference type="EMBL" id="MCC2167222.1"/>
    </source>
</evidence>
<feature type="domain" description="Glycosyltransferase subfamily 4-like N-terminal" evidence="2">
    <location>
        <begin position="14"/>
        <end position="129"/>
    </location>
</feature>
<sequence>MIRILQSVSNMDRGGIETMLMNYYRHLDRDQFQFDFLVNKEKPGFFDDEVRSLGGRIFMGPGLSPLKYPEYLRYMKTLLDREKEIKVLHAHNEAMEFYALSGAKKAGFPVRIAHAHNTHLPHGLKLPVKLVCKAMIPGAATDYFACGRDAGIYYFGEKRWNESGVLIHNAIDLERFGYRREVRTRLRREYQLENKLVVGSVARFMVQKNHTRMLEQFACLKKIYQNSHLLLAGEGELQAAMEEKAKRLGIYDSVSFLGVQKDTSIWYQAMDVFLMPSLFEGLPVVGIEAQASGLPCVFSDTITDEIILSDRAVRLSLEQPDEVWAKELIRLGTADRDRAEGRSIVRSAGYDIVEETKRLQEIYVSLIEK</sequence>
<comment type="caution">
    <text evidence="3">The sequence shown here is derived from an EMBL/GenBank/DDBJ whole genome shotgun (WGS) entry which is preliminary data.</text>
</comment>
<gene>
    <name evidence="3" type="ORF">LKD45_05845</name>
</gene>
<dbReference type="InterPro" id="IPR050194">
    <property type="entry name" value="Glycosyltransferase_grp1"/>
</dbReference>
<dbReference type="GO" id="GO:0016757">
    <property type="term" value="F:glycosyltransferase activity"/>
    <property type="evidence" value="ECO:0007669"/>
    <property type="project" value="TreeGrafter"/>
</dbReference>
<evidence type="ECO:0000313" key="4">
    <source>
        <dbReference type="Proteomes" id="UP001199355"/>
    </source>
</evidence>
<evidence type="ECO:0000259" key="2">
    <source>
        <dbReference type="Pfam" id="PF13439"/>
    </source>
</evidence>
<dbReference type="Pfam" id="PF00534">
    <property type="entry name" value="Glycos_transf_1"/>
    <property type="match status" value="1"/>
</dbReference>
<dbReference type="SUPFAM" id="SSF53756">
    <property type="entry name" value="UDP-Glycosyltransferase/glycogen phosphorylase"/>
    <property type="match status" value="1"/>
</dbReference>